<sequence length="337" mass="37266" precursor="true">MLVLSFMAFTSFPMRFFTGVRLRKRGSVLLLLLVLSLLLLILPVAADSGSSAAAPVVTTGPHVVYIGVYVVDVRQFSVGDGTYSTNFYLSLRSDANISINDLEFMNGHATSVSTITDTPGEKDYRVYAEMTANPDLRRYPFDNHTLPIIIEPTILTEKDLVFVIDGNNTGLDDEANLPGWSLTGMSAEVTNRTYVEGEVPYSRVTFSNGIERDTASTLLKFFLPITLIIIVSLASLLMKTSSRLGLNGSMFLAAVLIHWRIADAIPLVAYATFLDLFMIITYATLVMVCVSGILLLKFTEDKNSRRIEQVNYWSLRIIPAISISFYILLFVVLIVSG</sequence>
<dbReference type="InterPro" id="IPR038050">
    <property type="entry name" value="Neuro_actylchol_rec"/>
</dbReference>
<keyword evidence="1" id="KW-0472">Membrane</keyword>
<dbReference type="STRING" id="456442.Mboo_1005"/>
<keyword evidence="1" id="KW-1133">Transmembrane helix</keyword>
<evidence type="ECO:0000313" key="2">
    <source>
        <dbReference type="EMBL" id="ABS55523.1"/>
    </source>
</evidence>
<dbReference type="AlphaFoldDB" id="A7I712"/>
<dbReference type="eggNOG" id="arCOG09466">
    <property type="taxonomic scope" value="Archaea"/>
</dbReference>
<dbReference type="GO" id="GO:0005230">
    <property type="term" value="F:extracellular ligand-gated monoatomic ion channel activity"/>
    <property type="evidence" value="ECO:0007669"/>
    <property type="project" value="InterPro"/>
</dbReference>
<dbReference type="InterPro" id="IPR006201">
    <property type="entry name" value="Neur_channel"/>
</dbReference>
<organism evidence="2 3">
    <name type="scientific">Methanoregula boonei (strain DSM 21154 / JCM 14090 / 6A8)</name>
    <dbReference type="NCBI Taxonomy" id="456442"/>
    <lineage>
        <taxon>Archaea</taxon>
        <taxon>Methanobacteriati</taxon>
        <taxon>Methanobacteriota</taxon>
        <taxon>Stenosarchaea group</taxon>
        <taxon>Methanomicrobia</taxon>
        <taxon>Methanomicrobiales</taxon>
        <taxon>Methanoregulaceae</taxon>
        <taxon>Methanoregula</taxon>
    </lineage>
</organism>
<dbReference type="PANTHER" id="PTHR18945">
    <property type="entry name" value="NEUROTRANSMITTER GATED ION CHANNEL"/>
    <property type="match status" value="1"/>
</dbReference>
<dbReference type="GO" id="GO:0004888">
    <property type="term" value="F:transmembrane signaling receptor activity"/>
    <property type="evidence" value="ECO:0007669"/>
    <property type="project" value="InterPro"/>
</dbReference>
<dbReference type="GO" id="GO:0016020">
    <property type="term" value="C:membrane"/>
    <property type="evidence" value="ECO:0007669"/>
    <property type="project" value="InterPro"/>
</dbReference>
<name>A7I712_METB6</name>
<evidence type="ECO:0000313" key="3">
    <source>
        <dbReference type="Proteomes" id="UP000002408"/>
    </source>
</evidence>
<dbReference type="Gene3D" id="2.70.170.10">
    <property type="entry name" value="Neurotransmitter-gated ion-channel ligand-binding domain"/>
    <property type="match status" value="1"/>
</dbReference>
<dbReference type="HOGENOM" id="CLU_887436_0_0_2"/>
<protein>
    <recommendedName>
        <fullName evidence="4">Neurotransmitter-gated ion-channel ligand-binding domain-containing protein</fullName>
    </recommendedName>
</protein>
<dbReference type="Proteomes" id="UP000002408">
    <property type="component" value="Chromosome"/>
</dbReference>
<dbReference type="InterPro" id="IPR036734">
    <property type="entry name" value="Neur_chan_lig-bd_sf"/>
</dbReference>
<evidence type="ECO:0008006" key="4">
    <source>
        <dbReference type="Google" id="ProtNLM"/>
    </source>
</evidence>
<evidence type="ECO:0000256" key="1">
    <source>
        <dbReference type="SAM" id="Phobius"/>
    </source>
</evidence>
<dbReference type="KEGG" id="mbn:Mboo_1005"/>
<gene>
    <name evidence="2" type="ordered locus">Mboo_1005</name>
</gene>
<keyword evidence="1" id="KW-0812">Transmembrane</keyword>
<dbReference type="EMBL" id="CP000780">
    <property type="protein sequence ID" value="ABS55523.1"/>
    <property type="molecule type" value="Genomic_DNA"/>
</dbReference>
<feature type="transmembrane region" description="Helical" evidence="1">
    <location>
        <begin position="244"/>
        <end position="261"/>
    </location>
</feature>
<dbReference type="Gene3D" id="1.20.58.390">
    <property type="entry name" value="Neurotransmitter-gated ion-channel transmembrane domain"/>
    <property type="match status" value="1"/>
</dbReference>
<feature type="transmembrane region" description="Helical" evidence="1">
    <location>
        <begin position="218"/>
        <end position="237"/>
    </location>
</feature>
<dbReference type="SUPFAM" id="SSF63712">
    <property type="entry name" value="Nicotinic receptor ligand binding domain-like"/>
    <property type="match status" value="1"/>
</dbReference>
<reference evidence="3" key="1">
    <citation type="journal article" date="2015" name="Microbiology">
        <title>Genome of Methanoregula boonei 6A8 reveals adaptations to oligotrophic peatland environments.</title>
        <authorList>
            <person name="Braeuer S."/>
            <person name="Cadillo-Quiroz H."/>
            <person name="Kyrpides N."/>
            <person name="Woyke T."/>
            <person name="Goodwin L."/>
            <person name="Detter C."/>
            <person name="Podell S."/>
            <person name="Yavitt J.B."/>
            <person name="Zinder S.H."/>
        </authorList>
    </citation>
    <scope>NUCLEOTIDE SEQUENCE [LARGE SCALE GENOMIC DNA]</scope>
    <source>
        <strain evidence="3">DSM 21154 / JCM 14090 / 6A8</strain>
    </source>
</reference>
<feature type="transmembrane region" description="Helical" evidence="1">
    <location>
        <begin position="267"/>
        <end position="296"/>
    </location>
</feature>
<feature type="transmembrane region" description="Helical" evidence="1">
    <location>
        <begin position="317"/>
        <end position="336"/>
    </location>
</feature>
<accession>A7I712</accession>
<proteinExistence type="predicted"/>
<keyword evidence="3" id="KW-1185">Reference proteome</keyword>